<dbReference type="PATRIC" id="fig|329854.7.peg.2971"/>
<gene>
    <name evidence="2" type="ORF">HMPREF2531_02916</name>
</gene>
<accession>A0A139LB10</accession>
<dbReference type="Proteomes" id="UP000070319">
    <property type="component" value="Unassembled WGS sequence"/>
</dbReference>
<protein>
    <submittedName>
        <fullName evidence="2">Uncharacterized protein</fullName>
    </submittedName>
</protein>
<keyword evidence="1" id="KW-0472">Membrane</keyword>
<evidence type="ECO:0000256" key="1">
    <source>
        <dbReference type="SAM" id="Phobius"/>
    </source>
</evidence>
<organism evidence="2">
    <name type="scientific">Bacteroides intestinalis</name>
    <dbReference type="NCBI Taxonomy" id="329854"/>
    <lineage>
        <taxon>Bacteria</taxon>
        <taxon>Pseudomonadati</taxon>
        <taxon>Bacteroidota</taxon>
        <taxon>Bacteroidia</taxon>
        <taxon>Bacteroidales</taxon>
        <taxon>Bacteroidaceae</taxon>
        <taxon>Bacteroides</taxon>
    </lineage>
</organism>
<reference evidence="2 3" key="1">
    <citation type="submission" date="2016-02" db="EMBL/GenBank/DDBJ databases">
        <authorList>
            <person name="Wen L."/>
            <person name="He K."/>
            <person name="Yang H."/>
        </authorList>
    </citation>
    <scope>NUCLEOTIDE SEQUENCE [LARGE SCALE GENOMIC DNA]</scope>
    <source>
        <strain evidence="2 3">KLE1704</strain>
    </source>
</reference>
<comment type="caution">
    <text evidence="2">The sequence shown here is derived from an EMBL/GenBank/DDBJ whole genome shotgun (WGS) entry which is preliminary data.</text>
</comment>
<name>A0A139LB10_9BACE</name>
<dbReference type="EMBL" id="LTDF01000098">
    <property type="protein sequence ID" value="KXT48639.1"/>
    <property type="molecule type" value="Genomic_DNA"/>
</dbReference>
<dbReference type="AlphaFoldDB" id="A0A139LB10"/>
<proteinExistence type="predicted"/>
<evidence type="ECO:0000313" key="2">
    <source>
        <dbReference type="EMBL" id="KXT48639.1"/>
    </source>
</evidence>
<keyword evidence="1" id="KW-1133">Transmembrane helix</keyword>
<keyword evidence="1" id="KW-0812">Transmembrane</keyword>
<sequence>MFYHTAKIRRFAKLFVEYMSYFYCFYSFFQSLQIYGIQVSN</sequence>
<feature type="transmembrane region" description="Helical" evidence="1">
    <location>
        <begin position="21"/>
        <end position="38"/>
    </location>
</feature>
<evidence type="ECO:0000313" key="3">
    <source>
        <dbReference type="Proteomes" id="UP000070319"/>
    </source>
</evidence>